<keyword evidence="2 8" id="KW-0255">Endonuclease</keyword>
<evidence type="ECO:0000313" key="9">
    <source>
        <dbReference type="Proteomes" id="UP001501747"/>
    </source>
</evidence>
<evidence type="ECO:0000256" key="1">
    <source>
        <dbReference type="ARBA" id="ARBA00022722"/>
    </source>
</evidence>
<reference evidence="9" key="1">
    <citation type="journal article" date="2019" name="Int. J. Syst. Evol. Microbiol.">
        <title>The Global Catalogue of Microorganisms (GCM) 10K type strain sequencing project: providing services to taxonomists for standard genome sequencing and annotation.</title>
        <authorList>
            <consortium name="The Broad Institute Genomics Platform"/>
            <consortium name="The Broad Institute Genome Sequencing Center for Infectious Disease"/>
            <person name="Wu L."/>
            <person name="Ma J."/>
        </authorList>
    </citation>
    <scope>NUCLEOTIDE SEQUENCE [LARGE SCALE GENOMIC DNA]</scope>
    <source>
        <strain evidence="9">JCM 17342</strain>
    </source>
</reference>
<protein>
    <submittedName>
        <fullName evidence="8">Very short patch repair endonuclease</fullName>
    </submittedName>
</protein>
<dbReference type="Proteomes" id="UP001501747">
    <property type="component" value="Unassembled WGS sequence"/>
</dbReference>
<proteinExistence type="inferred from homology"/>
<dbReference type="RefSeq" id="WP_344870400.1">
    <property type="nucleotide sequence ID" value="NZ_BAABAL010000003.1"/>
</dbReference>
<keyword evidence="1" id="KW-0540">Nuclease</keyword>
<organism evidence="8 9">
    <name type="scientific">Allokutzneria multivorans</name>
    <dbReference type="NCBI Taxonomy" id="1142134"/>
    <lineage>
        <taxon>Bacteria</taxon>
        <taxon>Bacillati</taxon>
        <taxon>Actinomycetota</taxon>
        <taxon>Actinomycetes</taxon>
        <taxon>Pseudonocardiales</taxon>
        <taxon>Pseudonocardiaceae</taxon>
        <taxon>Allokutzneria</taxon>
    </lineage>
</organism>
<evidence type="ECO:0000256" key="3">
    <source>
        <dbReference type="ARBA" id="ARBA00022763"/>
    </source>
</evidence>
<name>A0ABP7QQG3_9PSEU</name>
<evidence type="ECO:0000256" key="4">
    <source>
        <dbReference type="ARBA" id="ARBA00022801"/>
    </source>
</evidence>
<dbReference type="SUPFAM" id="SSF52980">
    <property type="entry name" value="Restriction endonuclease-like"/>
    <property type="match status" value="1"/>
</dbReference>
<comment type="caution">
    <text evidence="8">The sequence shown here is derived from an EMBL/GenBank/DDBJ whole genome shotgun (WGS) entry which is preliminary data.</text>
</comment>
<dbReference type="GO" id="GO:0004519">
    <property type="term" value="F:endonuclease activity"/>
    <property type="evidence" value="ECO:0007669"/>
    <property type="project" value="UniProtKB-KW"/>
</dbReference>
<evidence type="ECO:0000256" key="5">
    <source>
        <dbReference type="ARBA" id="ARBA00023204"/>
    </source>
</evidence>
<evidence type="ECO:0000256" key="2">
    <source>
        <dbReference type="ARBA" id="ARBA00022759"/>
    </source>
</evidence>
<sequence>MYEHLNPGPPPLATNAATAKVMRNTRRTGTRPELALRRALHRRGLRFVVDRTPAGTNRRRRVDILLRGARIALFVDGCFWHSCPEHSQLPRANREWWRLKLLGITLRDHDTDAQLAEAGWLVVRVWEHEDPEEAAHRVHDLITERTAQPNDAKGRSAQRSNKMKLRDSDTTRKSLSRTR</sequence>
<comment type="similarity">
    <text evidence="6">Belongs to the Vsr family.</text>
</comment>
<evidence type="ECO:0000256" key="6">
    <source>
        <dbReference type="ARBA" id="ARBA00029466"/>
    </source>
</evidence>
<keyword evidence="3" id="KW-0227">DNA damage</keyword>
<keyword evidence="5" id="KW-0234">DNA repair</keyword>
<dbReference type="Pfam" id="PF03852">
    <property type="entry name" value="Vsr"/>
    <property type="match status" value="1"/>
</dbReference>
<evidence type="ECO:0000256" key="7">
    <source>
        <dbReference type="SAM" id="MobiDB-lite"/>
    </source>
</evidence>
<keyword evidence="4" id="KW-0378">Hydrolase</keyword>
<evidence type="ECO:0000313" key="8">
    <source>
        <dbReference type="EMBL" id="GAA3986490.1"/>
    </source>
</evidence>
<accession>A0ABP7QQG3</accession>
<keyword evidence="9" id="KW-1185">Reference proteome</keyword>
<dbReference type="InterPro" id="IPR004603">
    <property type="entry name" value="DNA_mismatch_endonuc_vsr"/>
</dbReference>
<dbReference type="Gene3D" id="3.40.960.10">
    <property type="entry name" value="VSR Endonuclease"/>
    <property type="match status" value="1"/>
</dbReference>
<dbReference type="EMBL" id="BAABAL010000003">
    <property type="protein sequence ID" value="GAA3986490.1"/>
    <property type="molecule type" value="Genomic_DNA"/>
</dbReference>
<feature type="region of interest" description="Disordered" evidence="7">
    <location>
        <begin position="139"/>
        <end position="179"/>
    </location>
</feature>
<gene>
    <name evidence="8" type="ORF">GCM10022247_01070</name>
</gene>
<dbReference type="InterPro" id="IPR011335">
    <property type="entry name" value="Restrct_endonuc-II-like"/>
</dbReference>